<comment type="catalytic activity">
    <reaction evidence="5 6">
        <text>alpha-D-glucose 1-phosphate + UTP + H(+) = UDP-alpha-D-glucose + diphosphate</text>
        <dbReference type="Rhea" id="RHEA:19889"/>
        <dbReference type="ChEBI" id="CHEBI:15378"/>
        <dbReference type="ChEBI" id="CHEBI:33019"/>
        <dbReference type="ChEBI" id="CHEBI:46398"/>
        <dbReference type="ChEBI" id="CHEBI:58601"/>
        <dbReference type="ChEBI" id="CHEBI:58885"/>
        <dbReference type="EC" id="2.7.7.9"/>
    </reaction>
</comment>
<dbReference type="AlphaFoldDB" id="A0A315XSJ3"/>
<dbReference type="RefSeq" id="WP_116591215.1">
    <property type="nucleotide sequence ID" value="NZ_MZGS01000014.1"/>
</dbReference>
<keyword evidence="4 6" id="KW-0548">Nucleotidyltransferase</keyword>
<dbReference type="Proteomes" id="UP000251717">
    <property type="component" value="Unassembled WGS sequence"/>
</dbReference>
<feature type="domain" description="Nucleotidyl transferase" evidence="7">
    <location>
        <begin position="2"/>
        <end position="250"/>
    </location>
</feature>
<evidence type="ECO:0000313" key="9">
    <source>
        <dbReference type="Proteomes" id="UP000251717"/>
    </source>
</evidence>
<comment type="similarity">
    <text evidence="1 6">Belongs to the UDPGP type 2 family.</text>
</comment>
<keyword evidence="3 6" id="KW-0808">Transferase</keyword>
<dbReference type="SUPFAM" id="SSF53448">
    <property type="entry name" value="Nucleotide-diphospho-sugar transferases"/>
    <property type="match status" value="1"/>
</dbReference>
<dbReference type="NCBIfam" id="TIGR01099">
    <property type="entry name" value="galU"/>
    <property type="match status" value="1"/>
</dbReference>
<dbReference type="CDD" id="cd02541">
    <property type="entry name" value="UGPase_prokaryotic"/>
    <property type="match status" value="1"/>
</dbReference>
<evidence type="ECO:0000259" key="7">
    <source>
        <dbReference type="Pfam" id="PF00483"/>
    </source>
</evidence>
<evidence type="ECO:0000256" key="6">
    <source>
        <dbReference type="RuleBase" id="RU361259"/>
    </source>
</evidence>
<evidence type="ECO:0000256" key="2">
    <source>
        <dbReference type="ARBA" id="ARBA00012415"/>
    </source>
</evidence>
<evidence type="ECO:0000256" key="4">
    <source>
        <dbReference type="ARBA" id="ARBA00022695"/>
    </source>
</evidence>
<dbReference type="PANTHER" id="PTHR43197:SF1">
    <property type="entry name" value="UTP--GLUCOSE-1-PHOSPHATE URIDYLYLTRANSFERASE"/>
    <property type="match status" value="1"/>
</dbReference>
<dbReference type="OrthoDB" id="15372at2157"/>
<evidence type="ECO:0000256" key="5">
    <source>
        <dbReference type="ARBA" id="ARBA00048128"/>
    </source>
</evidence>
<evidence type="ECO:0000313" key="8">
    <source>
        <dbReference type="EMBL" id="PWB88079.1"/>
    </source>
</evidence>
<dbReference type="InterPro" id="IPR029044">
    <property type="entry name" value="Nucleotide-diphossugar_trans"/>
</dbReference>
<gene>
    <name evidence="8" type="primary">gtaB_2</name>
    <name evidence="8" type="ORF">MBBTH_02230</name>
</gene>
<dbReference type="InterPro" id="IPR005835">
    <property type="entry name" value="NTP_transferase_dom"/>
</dbReference>
<dbReference type="GO" id="GO:0003983">
    <property type="term" value="F:UTP:glucose-1-phosphate uridylyltransferase activity"/>
    <property type="evidence" value="ECO:0007669"/>
    <property type="project" value="UniProtKB-EC"/>
</dbReference>
<accession>A0A315XSJ3</accession>
<reference evidence="8 9" key="1">
    <citation type="submission" date="2017-03" db="EMBL/GenBank/DDBJ databases">
        <title>Genome sequence of Methanobrevibacter thaueri.</title>
        <authorList>
            <person name="Poehlein A."/>
            <person name="Seedorf H."/>
            <person name="Daniel R."/>
        </authorList>
    </citation>
    <scope>NUCLEOTIDE SEQUENCE [LARGE SCALE GENOMIC DNA]</scope>
    <source>
        <strain evidence="8 9">DSM 11995</strain>
    </source>
</reference>
<keyword evidence="9" id="KW-1185">Reference proteome</keyword>
<evidence type="ECO:0000256" key="3">
    <source>
        <dbReference type="ARBA" id="ARBA00022679"/>
    </source>
</evidence>
<dbReference type="EC" id="2.7.7.9" evidence="2 6"/>
<dbReference type="Pfam" id="PF00483">
    <property type="entry name" value="NTP_transferase"/>
    <property type="match status" value="1"/>
</dbReference>
<comment type="caution">
    <text evidence="8">The sequence shown here is derived from an EMBL/GenBank/DDBJ whole genome shotgun (WGS) entry which is preliminary data.</text>
</comment>
<dbReference type="Gene3D" id="3.90.550.10">
    <property type="entry name" value="Spore Coat Polysaccharide Biosynthesis Protein SpsA, Chain A"/>
    <property type="match status" value="1"/>
</dbReference>
<protein>
    <recommendedName>
        <fullName evidence="2 6">UTP--glucose-1-phosphate uridylyltransferase</fullName>
        <ecNumber evidence="2 6">2.7.7.9</ecNumber>
    </recommendedName>
    <alternativeName>
        <fullName evidence="6">UDP-glucose pyrophosphorylase</fullName>
    </alternativeName>
</protein>
<evidence type="ECO:0000256" key="1">
    <source>
        <dbReference type="ARBA" id="ARBA00006890"/>
    </source>
</evidence>
<dbReference type="GO" id="GO:0006011">
    <property type="term" value="P:UDP-alpha-D-glucose metabolic process"/>
    <property type="evidence" value="ECO:0007669"/>
    <property type="project" value="InterPro"/>
</dbReference>
<dbReference type="PANTHER" id="PTHR43197">
    <property type="entry name" value="UTP--GLUCOSE-1-PHOSPHATE URIDYLYLTRANSFERASE"/>
    <property type="match status" value="1"/>
</dbReference>
<organism evidence="8 9">
    <name type="scientific">Methanobrevibacter thaueri</name>
    <dbReference type="NCBI Taxonomy" id="190975"/>
    <lineage>
        <taxon>Archaea</taxon>
        <taxon>Methanobacteriati</taxon>
        <taxon>Methanobacteriota</taxon>
        <taxon>Methanomada group</taxon>
        <taxon>Methanobacteria</taxon>
        <taxon>Methanobacteriales</taxon>
        <taxon>Methanobacteriaceae</taxon>
        <taxon>Methanobrevibacter</taxon>
    </lineage>
</organism>
<dbReference type="InterPro" id="IPR005771">
    <property type="entry name" value="GalU_uridylyltTrfase_bac/arc"/>
</dbReference>
<proteinExistence type="inferred from homology"/>
<sequence length="280" mass="31487">MKAIIPAAGLGTRFLPATKAQPKEMLPVYDKPTIQYVVEEAVASGINDIIIVTGRHKRSIEDHFDKYYELEYNLQKAGKDRELKEIRKITDLADICYVRQKEQNGLGDAIKCGQRHIGGEPFAVLLGDSITKGPTPCTKQLIDVYNKYNASAISLEEVPPEKVERYGIIKGSEVEKDIYKINELVEKPPMDKAPSNLAIMGRYVLTPDIFDKIEETEPGVGGEIQLTDALQKLDSIYGVTFEGKTYDIGNRLEWLKTSIEFALDDNEFKDDLVSYMEGYI</sequence>
<dbReference type="EMBL" id="MZGS01000014">
    <property type="protein sequence ID" value="PWB88079.1"/>
    <property type="molecule type" value="Genomic_DNA"/>
</dbReference>
<name>A0A315XSJ3_9EURY</name>